<keyword evidence="2" id="KW-0539">Nucleus</keyword>
<comment type="caution">
    <text evidence="3">The sequence shown here is derived from an EMBL/GenBank/DDBJ whole genome shotgun (WGS) entry which is preliminary data.</text>
</comment>
<evidence type="ECO:0000313" key="3">
    <source>
        <dbReference type="EMBL" id="KAH3819583.1"/>
    </source>
</evidence>
<evidence type="ECO:0000256" key="1">
    <source>
        <dbReference type="ARBA" id="ARBA00005546"/>
    </source>
</evidence>
<reference evidence="3" key="1">
    <citation type="journal article" date="2019" name="bioRxiv">
        <title>The Genome of the Zebra Mussel, Dreissena polymorpha: A Resource for Invasive Species Research.</title>
        <authorList>
            <person name="McCartney M.A."/>
            <person name="Auch B."/>
            <person name="Kono T."/>
            <person name="Mallez S."/>
            <person name="Zhang Y."/>
            <person name="Obille A."/>
            <person name="Becker A."/>
            <person name="Abrahante J.E."/>
            <person name="Garbe J."/>
            <person name="Badalamenti J.P."/>
            <person name="Herman A."/>
            <person name="Mangelson H."/>
            <person name="Liachko I."/>
            <person name="Sullivan S."/>
            <person name="Sone E.D."/>
            <person name="Koren S."/>
            <person name="Silverstein K.A.T."/>
            <person name="Beckman K.B."/>
            <person name="Gohl D.M."/>
        </authorList>
    </citation>
    <scope>NUCLEOTIDE SEQUENCE</scope>
    <source>
        <strain evidence="3">Duluth1</strain>
        <tissue evidence="3">Whole animal</tissue>
    </source>
</reference>
<name>A0A9D4GPW3_DREPO</name>
<dbReference type="Proteomes" id="UP000828390">
    <property type="component" value="Unassembled WGS sequence"/>
</dbReference>
<organism evidence="3 4">
    <name type="scientific">Dreissena polymorpha</name>
    <name type="common">Zebra mussel</name>
    <name type="synonym">Mytilus polymorpha</name>
    <dbReference type="NCBI Taxonomy" id="45954"/>
    <lineage>
        <taxon>Eukaryota</taxon>
        <taxon>Metazoa</taxon>
        <taxon>Spiralia</taxon>
        <taxon>Lophotrochozoa</taxon>
        <taxon>Mollusca</taxon>
        <taxon>Bivalvia</taxon>
        <taxon>Autobranchia</taxon>
        <taxon>Heteroconchia</taxon>
        <taxon>Euheterodonta</taxon>
        <taxon>Imparidentia</taxon>
        <taxon>Neoheterodontei</taxon>
        <taxon>Myida</taxon>
        <taxon>Dreissenoidea</taxon>
        <taxon>Dreissenidae</taxon>
        <taxon>Dreissena</taxon>
    </lineage>
</organism>
<reference evidence="3" key="2">
    <citation type="submission" date="2020-11" db="EMBL/GenBank/DDBJ databases">
        <authorList>
            <person name="McCartney M.A."/>
            <person name="Auch B."/>
            <person name="Kono T."/>
            <person name="Mallez S."/>
            <person name="Becker A."/>
            <person name="Gohl D.M."/>
            <person name="Silverstein K.A.T."/>
            <person name="Koren S."/>
            <person name="Bechman K.B."/>
            <person name="Herman A."/>
            <person name="Abrahante J.E."/>
            <person name="Garbe J."/>
        </authorList>
    </citation>
    <scope>NUCLEOTIDE SEQUENCE</scope>
    <source>
        <strain evidence="3">Duluth1</strain>
        <tissue evidence="3">Whole animal</tissue>
    </source>
</reference>
<evidence type="ECO:0000313" key="4">
    <source>
        <dbReference type="Proteomes" id="UP000828390"/>
    </source>
</evidence>
<dbReference type="Gene3D" id="3.30.2380.10">
    <property type="entry name" value="CGI121/TPRKB"/>
    <property type="match status" value="1"/>
</dbReference>
<protein>
    <submittedName>
        <fullName evidence="3">Uncharacterized protein</fullName>
    </submittedName>
</protein>
<sequence>MVFILKISDSFRKFGMSDSADSVFVVIVNDTEDKTLHRLIEIIDGQQVAVSDVKHFCDETLVKKVSVLMFVKFLFVIRPHF</sequence>
<dbReference type="SUPFAM" id="SSF143870">
    <property type="entry name" value="PF0523-like"/>
    <property type="match status" value="1"/>
</dbReference>
<dbReference type="AlphaFoldDB" id="A0A9D4GPW3"/>
<evidence type="ECO:0000256" key="2">
    <source>
        <dbReference type="RuleBase" id="RU004398"/>
    </source>
</evidence>
<keyword evidence="4" id="KW-1185">Reference proteome</keyword>
<dbReference type="InterPro" id="IPR013926">
    <property type="entry name" value="CGI121/TPRKB"/>
</dbReference>
<gene>
    <name evidence="3" type="ORF">DPMN_121322</name>
</gene>
<dbReference type="EMBL" id="JAIWYP010000005">
    <property type="protein sequence ID" value="KAH3819583.1"/>
    <property type="molecule type" value="Genomic_DNA"/>
</dbReference>
<dbReference type="InterPro" id="IPR036504">
    <property type="entry name" value="CGI121/TPRKB_sf"/>
</dbReference>
<dbReference type="Pfam" id="PF08617">
    <property type="entry name" value="CGI-121"/>
    <property type="match status" value="1"/>
</dbReference>
<comment type="similarity">
    <text evidence="1 2">Belongs to the CGI121/TPRKB family.</text>
</comment>
<proteinExistence type="inferred from homology"/>
<accession>A0A9D4GPW3</accession>